<organism evidence="2 3">
    <name type="scientific">Sulfurospirillum halorespirans DSM 13726</name>
    <dbReference type="NCBI Taxonomy" id="1193502"/>
    <lineage>
        <taxon>Bacteria</taxon>
        <taxon>Pseudomonadati</taxon>
        <taxon>Campylobacterota</taxon>
        <taxon>Epsilonproteobacteria</taxon>
        <taxon>Campylobacterales</taxon>
        <taxon>Sulfurospirillaceae</taxon>
        <taxon>Sulfurospirillum</taxon>
    </lineage>
</organism>
<name>A0A1D7THB5_9BACT</name>
<keyword evidence="1" id="KW-0812">Transmembrane</keyword>
<dbReference type="AlphaFoldDB" id="A0A1D7THB5"/>
<accession>A0A1D7THB5</accession>
<dbReference type="KEGG" id="shal:SHALO_0633"/>
<feature type="transmembrane region" description="Helical" evidence="1">
    <location>
        <begin position="21"/>
        <end position="40"/>
    </location>
</feature>
<keyword evidence="1" id="KW-0472">Membrane</keyword>
<gene>
    <name evidence="2" type="ORF">SHALO_0633</name>
</gene>
<keyword evidence="1" id="KW-1133">Transmembrane helix</keyword>
<evidence type="ECO:0000313" key="2">
    <source>
        <dbReference type="EMBL" id="AOO64422.1"/>
    </source>
</evidence>
<reference evidence="3" key="1">
    <citation type="submission" date="2016-08" db="EMBL/GenBank/DDBJ databases">
        <title>Complete genome sequence of the organohalide-respiring Epsilonproteobacterium Sulfurospirillum halorespirans.</title>
        <authorList>
            <person name="Goris T."/>
            <person name="Zimmermann J."/>
            <person name="Schenz B."/>
            <person name="Lemos M."/>
            <person name="Hackermueller J."/>
            <person name="Diekert G."/>
        </authorList>
    </citation>
    <scope>NUCLEOTIDE SEQUENCE [LARGE SCALE GENOMIC DNA]</scope>
    <source>
        <strain>DSM 13726</strain>
        <strain evidence="3">PCE-M2</strain>
    </source>
</reference>
<proteinExistence type="predicted"/>
<dbReference type="STRING" id="1193502.SHALO_0633"/>
<dbReference type="EMBL" id="CP017111">
    <property type="protein sequence ID" value="AOO64422.1"/>
    <property type="molecule type" value="Genomic_DNA"/>
</dbReference>
<evidence type="ECO:0000313" key="3">
    <source>
        <dbReference type="Proteomes" id="UP000094609"/>
    </source>
</evidence>
<sequence>MPPIDKLKEELAVLREEYKNLFIFFLATITGTVTTFYQALTHQVEFYIIILSALGFGVSTFVLLLLKKVREKIDKNIDELGSLK</sequence>
<dbReference type="PATRIC" id="fig|1193502.14.peg.643"/>
<dbReference type="Proteomes" id="UP000094609">
    <property type="component" value="Chromosome"/>
</dbReference>
<dbReference type="RefSeq" id="WP_145923217.1">
    <property type="nucleotide sequence ID" value="NZ_CP017111.1"/>
</dbReference>
<feature type="transmembrane region" description="Helical" evidence="1">
    <location>
        <begin position="46"/>
        <end position="66"/>
    </location>
</feature>
<protein>
    <submittedName>
        <fullName evidence="2">Putative membrane protein</fullName>
    </submittedName>
</protein>
<keyword evidence="3" id="KW-1185">Reference proteome</keyword>
<evidence type="ECO:0000256" key="1">
    <source>
        <dbReference type="SAM" id="Phobius"/>
    </source>
</evidence>